<proteinExistence type="predicted"/>
<protein>
    <submittedName>
        <fullName evidence="1">Uncharacterized protein</fullName>
    </submittedName>
</protein>
<gene>
    <name evidence="1" type="ORF">OEG84_10560</name>
</gene>
<dbReference type="RefSeq" id="WP_267656312.1">
    <property type="nucleotide sequence ID" value="NZ_JAOVZR010000001.1"/>
</dbReference>
<evidence type="ECO:0000313" key="2">
    <source>
        <dbReference type="Proteomes" id="UP001073227"/>
    </source>
</evidence>
<accession>A0ABT3Z8X6</accession>
<dbReference type="EMBL" id="JAOVZR010000001">
    <property type="protein sequence ID" value="MCY0148141.1"/>
    <property type="molecule type" value="Genomic_DNA"/>
</dbReference>
<evidence type="ECO:0000313" key="1">
    <source>
        <dbReference type="EMBL" id="MCY0148141.1"/>
    </source>
</evidence>
<name>A0ABT3Z8X6_9HYPH</name>
<organism evidence="1 2">
    <name type="scientific">Hoeflea algicola</name>
    <dbReference type="NCBI Taxonomy" id="2983763"/>
    <lineage>
        <taxon>Bacteria</taxon>
        <taxon>Pseudomonadati</taxon>
        <taxon>Pseudomonadota</taxon>
        <taxon>Alphaproteobacteria</taxon>
        <taxon>Hyphomicrobiales</taxon>
        <taxon>Rhizobiaceae</taxon>
        <taxon>Hoeflea</taxon>
    </lineage>
</organism>
<keyword evidence="2" id="KW-1185">Reference proteome</keyword>
<sequence length="69" mass="7218">MSSPAAMFEGVASDEILLKFISAADAEAAIMARAEVKQSNLDIGQSPGLISGDVPSARLQDHDKDVTVM</sequence>
<dbReference type="Proteomes" id="UP001073227">
    <property type="component" value="Unassembled WGS sequence"/>
</dbReference>
<comment type="caution">
    <text evidence="1">The sequence shown here is derived from an EMBL/GenBank/DDBJ whole genome shotgun (WGS) entry which is preliminary data.</text>
</comment>
<reference evidence="1" key="1">
    <citation type="submission" date="2022-10" db="EMBL/GenBank/DDBJ databases">
        <title>Hoeflea sp. G2-23, isolated from marine algae.</title>
        <authorList>
            <person name="Kristyanto S."/>
            <person name="Kim J.M."/>
            <person name="Jeon C.O."/>
        </authorList>
    </citation>
    <scope>NUCLEOTIDE SEQUENCE</scope>
    <source>
        <strain evidence="1">G2-23</strain>
    </source>
</reference>